<evidence type="ECO:0000256" key="1">
    <source>
        <dbReference type="SAM" id="MobiDB-lite"/>
    </source>
</evidence>
<sequence length="247" mass="29632">MNHSPWTTREDGMLTNAIGSLDRPLRVFGAWRIIASKIPERSVEQCKKRWKILVKTWGDAVDEAIRERKRLDEEEREANRERERARKVEEERERKRLAEEMRVAKRARKVEEERQRERERKRARKRARKPSNLKTSNGQISALLDLVGAAKPLWDKEQRFPVKQLRKHLRRCFDKDLSSSNIRLVMLSLVCNKSLAHGEYCKDADNRKIIDLLYEYKRKYFEFSFRTRKTTAENMLSESDYLKKRKL</sequence>
<dbReference type="Pfam" id="PF00249">
    <property type="entry name" value="Myb_DNA-binding"/>
    <property type="match status" value="1"/>
</dbReference>
<protein>
    <recommendedName>
        <fullName evidence="2">Myb-like domain-containing protein</fullName>
    </recommendedName>
</protein>
<dbReference type="SMART" id="SM00717">
    <property type="entry name" value="SANT"/>
    <property type="match status" value="1"/>
</dbReference>
<dbReference type="EMBL" id="AGNL01020411">
    <property type="protein sequence ID" value="EJK61088.1"/>
    <property type="molecule type" value="Genomic_DNA"/>
</dbReference>
<feature type="domain" description="Myb-like" evidence="2">
    <location>
        <begin position="1"/>
        <end position="54"/>
    </location>
</feature>
<dbReference type="CDD" id="cd00167">
    <property type="entry name" value="SANT"/>
    <property type="match status" value="1"/>
</dbReference>
<proteinExistence type="predicted"/>
<feature type="region of interest" description="Disordered" evidence="1">
    <location>
        <begin position="108"/>
        <end position="135"/>
    </location>
</feature>
<dbReference type="Proteomes" id="UP000266841">
    <property type="component" value="Unassembled WGS sequence"/>
</dbReference>
<comment type="caution">
    <text evidence="3">The sequence shown here is derived from an EMBL/GenBank/DDBJ whole genome shotgun (WGS) entry which is preliminary data.</text>
</comment>
<feature type="compositionally biased region" description="Basic residues" evidence="1">
    <location>
        <begin position="121"/>
        <end position="131"/>
    </location>
</feature>
<dbReference type="PROSITE" id="PS50090">
    <property type="entry name" value="MYB_LIKE"/>
    <property type="match status" value="1"/>
</dbReference>
<name>K0S4P9_THAOC</name>
<evidence type="ECO:0000313" key="3">
    <source>
        <dbReference type="EMBL" id="EJK61088.1"/>
    </source>
</evidence>
<organism evidence="3 4">
    <name type="scientific">Thalassiosira oceanica</name>
    <name type="common">Marine diatom</name>
    <dbReference type="NCBI Taxonomy" id="159749"/>
    <lineage>
        <taxon>Eukaryota</taxon>
        <taxon>Sar</taxon>
        <taxon>Stramenopiles</taxon>
        <taxon>Ochrophyta</taxon>
        <taxon>Bacillariophyta</taxon>
        <taxon>Coscinodiscophyceae</taxon>
        <taxon>Thalassiosirophycidae</taxon>
        <taxon>Thalassiosirales</taxon>
        <taxon>Thalassiosiraceae</taxon>
        <taxon>Thalassiosira</taxon>
    </lineage>
</organism>
<dbReference type="eggNOG" id="ENOG502QSSK">
    <property type="taxonomic scope" value="Eukaryota"/>
</dbReference>
<gene>
    <name evidence="3" type="ORF">THAOC_18475</name>
</gene>
<feature type="compositionally biased region" description="Basic and acidic residues" evidence="1">
    <location>
        <begin position="108"/>
        <end position="120"/>
    </location>
</feature>
<dbReference type="OrthoDB" id="2143914at2759"/>
<reference evidence="3 4" key="1">
    <citation type="journal article" date="2012" name="Genome Biol.">
        <title>Genome and low-iron response of an oceanic diatom adapted to chronic iron limitation.</title>
        <authorList>
            <person name="Lommer M."/>
            <person name="Specht M."/>
            <person name="Roy A.S."/>
            <person name="Kraemer L."/>
            <person name="Andreson R."/>
            <person name="Gutowska M.A."/>
            <person name="Wolf J."/>
            <person name="Bergner S.V."/>
            <person name="Schilhabel M.B."/>
            <person name="Klostermeier U.C."/>
            <person name="Beiko R.G."/>
            <person name="Rosenstiel P."/>
            <person name="Hippler M."/>
            <person name="Laroche J."/>
        </authorList>
    </citation>
    <scope>NUCLEOTIDE SEQUENCE [LARGE SCALE GENOMIC DNA]</scope>
    <source>
        <strain evidence="3 4">CCMP1005</strain>
    </source>
</reference>
<feature type="region of interest" description="Disordered" evidence="1">
    <location>
        <begin position="72"/>
        <end position="91"/>
    </location>
</feature>
<dbReference type="InterPro" id="IPR001005">
    <property type="entry name" value="SANT/Myb"/>
</dbReference>
<keyword evidence="4" id="KW-1185">Reference proteome</keyword>
<dbReference type="SUPFAM" id="SSF46689">
    <property type="entry name" value="Homeodomain-like"/>
    <property type="match status" value="1"/>
</dbReference>
<dbReference type="AlphaFoldDB" id="K0S4P9"/>
<evidence type="ECO:0000259" key="2">
    <source>
        <dbReference type="PROSITE" id="PS50090"/>
    </source>
</evidence>
<dbReference type="InterPro" id="IPR009057">
    <property type="entry name" value="Homeodomain-like_sf"/>
</dbReference>
<accession>K0S4P9</accession>
<evidence type="ECO:0000313" key="4">
    <source>
        <dbReference type="Proteomes" id="UP000266841"/>
    </source>
</evidence>
<dbReference type="Gene3D" id="1.10.10.60">
    <property type="entry name" value="Homeodomain-like"/>
    <property type="match status" value="1"/>
</dbReference>